<organism evidence="2 3">
    <name type="scientific">Cytobacillus purgationiresistens</name>
    <dbReference type="NCBI Taxonomy" id="863449"/>
    <lineage>
        <taxon>Bacteria</taxon>
        <taxon>Bacillati</taxon>
        <taxon>Bacillota</taxon>
        <taxon>Bacilli</taxon>
        <taxon>Bacillales</taxon>
        <taxon>Bacillaceae</taxon>
        <taxon>Cytobacillus</taxon>
    </lineage>
</organism>
<evidence type="ECO:0000313" key="3">
    <source>
        <dbReference type="Proteomes" id="UP001238088"/>
    </source>
</evidence>
<dbReference type="EMBL" id="JAUSUB010000010">
    <property type="protein sequence ID" value="MDQ0270749.1"/>
    <property type="molecule type" value="Genomic_DNA"/>
</dbReference>
<evidence type="ECO:0000259" key="1">
    <source>
        <dbReference type="Pfam" id="PF04545"/>
    </source>
</evidence>
<dbReference type="Gene3D" id="1.10.10.60">
    <property type="entry name" value="Homeodomain-like"/>
    <property type="match status" value="1"/>
</dbReference>
<dbReference type="SUPFAM" id="SSF88659">
    <property type="entry name" value="Sigma3 and sigma4 domains of RNA polymerase sigma factors"/>
    <property type="match status" value="1"/>
</dbReference>
<dbReference type="InterPro" id="IPR007630">
    <property type="entry name" value="RNA_pol_sigma70_r4"/>
</dbReference>
<proteinExistence type="predicted"/>
<accession>A0ABU0AHL1</accession>
<gene>
    <name evidence="2" type="ORF">J2S17_002634</name>
</gene>
<keyword evidence="3" id="KW-1185">Reference proteome</keyword>
<dbReference type="GO" id="GO:0003677">
    <property type="term" value="F:DNA binding"/>
    <property type="evidence" value="ECO:0007669"/>
    <property type="project" value="UniProtKB-KW"/>
</dbReference>
<feature type="domain" description="RNA polymerase sigma-70 region 4" evidence="1">
    <location>
        <begin position="2"/>
        <end position="36"/>
    </location>
</feature>
<dbReference type="Proteomes" id="UP001238088">
    <property type="component" value="Unassembled WGS sequence"/>
</dbReference>
<comment type="caution">
    <text evidence="2">The sequence shown here is derived from an EMBL/GenBank/DDBJ whole genome shotgun (WGS) entry which is preliminary data.</text>
</comment>
<sequence>MRLVYGEDMSQVDAANELGVSKQTVNRLVDVAMTKIARVYESWCRRGEGYVLSEREAE</sequence>
<reference evidence="2 3" key="1">
    <citation type="submission" date="2023-07" db="EMBL/GenBank/DDBJ databases">
        <title>Genomic Encyclopedia of Type Strains, Phase IV (KMG-IV): sequencing the most valuable type-strain genomes for metagenomic binning, comparative biology and taxonomic classification.</title>
        <authorList>
            <person name="Goeker M."/>
        </authorList>
    </citation>
    <scope>NUCLEOTIDE SEQUENCE [LARGE SCALE GENOMIC DNA]</scope>
    <source>
        <strain evidence="2 3">DSM 23494</strain>
    </source>
</reference>
<dbReference type="Pfam" id="PF04545">
    <property type="entry name" value="Sigma70_r4"/>
    <property type="match status" value="1"/>
</dbReference>
<keyword evidence="2" id="KW-0238">DNA-binding</keyword>
<protein>
    <submittedName>
        <fullName evidence="2">DNA-binding protein (UPF0251 family)</fullName>
    </submittedName>
</protein>
<name>A0ABU0AHL1_9BACI</name>
<evidence type="ECO:0000313" key="2">
    <source>
        <dbReference type="EMBL" id="MDQ0270749.1"/>
    </source>
</evidence>
<dbReference type="InterPro" id="IPR013324">
    <property type="entry name" value="RNA_pol_sigma_r3/r4-like"/>
</dbReference>